<dbReference type="InterPro" id="IPR001965">
    <property type="entry name" value="Znf_PHD"/>
</dbReference>
<sequence length="726" mass="80627">MAQVSDLPCNGDGICMVCNNNPATEETLTCNTCVTPWHVTCIRPESRPQSLSETAQWECPDCSPVNHPPPSGNPEGAGGSKDDSSGSLIAAIKAIHSDKSLSEQDKAKRRQDLLSGSAGPSEGDGDKKIVEGDNDLLRAVNKSLSCSICLQTLERPVTTPCGHNFCLKCFQKWIAQGKRSCANCRRGIPFSMSTQPRINAALVFAIRMAKNSNSNSATGQKVSHFVHNQDRPDKAFTSERAKKAGMANATSGKIFVTIPSDHFGPILKDNDPVRNQGVLVGESWEGRLECRQWGVHFPPVAGIAGQSAHGAQSVVLSGGYVDDEDHGEWFLYTGSGGRDLSGNKRTNKDQSFDQEFVKMNEALRVSCRNGYPVRVVRSFKEKRSSYAPDKGLRYDGIYRIETCWRKIGEQGYKVCRYLFVRCDNDPAPWSSDDNGDRPRPLPVMKELENAIDITERKGSPFWDYDEEKDCWVWKKPPPCSKKPVRVGNGVDVMKRRIKQQPQNSMRERLIKEFSCQVCHRVMTNPVTTPCAHNFCQACLEKEFSGQSFIKQRTCGGRRNLRSQKNVMKCPCCSTDIADFVQNPQVNREMVGIIESLQREISKSEEILEESSEETHGTCEKKDVVSDDAEDSEINTQILEAYEDGGDEALDLGTAKRTLLEQSDAVNDKMGVAIVEPKMVDNKELTTTLDQDLEPALQEGFDNGSNESMVGDEEMPKSKRAKIEVRE</sequence>
<dbReference type="InterPro" id="IPR003105">
    <property type="entry name" value="SRA_YDG"/>
</dbReference>
<dbReference type="Gene3D" id="2.30.280.10">
    <property type="entry name" value="SRA-YDG"/>
    <property type="match status" value="1"/>
</dbReference>
<dbReference type="SUPFAM" id="SSF57850">
    <property type="entry name" value="RING/U-box"/>
    <property type="match status" value="2"/>
</dbReference>
<feature type="domain" description="RING-type" evidence="16">
    <location>
        <begin position="146"/>
        <end position="185"/>
    </location>
</feature>
<dbReference type="FunFam" id="2.30.280.10:FF:000002">
    <property type="entry name" value="E3 ubiquitin-protein ligase ORTHRUS 2"/>
    <property type="match status" value="1"/>
</dbReference>
<feature type="compositionally biased region" description="Basic and acidic residues" evidence="14">
    <location>
        <begin position="99"/>
        <end position="112"/>
    </location>
</feature>
<evidence type="ECO:0000256" key="5">
    <source>
        <dbReference type="ARBA" id="ARBA00022723"/>
    </source>
</evidence>
<feature type="region of interest" description="Disordered" evidence="14">
    <location>
        <begin position="99"/>
        <end position="129"/>
    </location>
</feature>
<evidence type="ECO:0000256" key="6">
    <source>
        <dbReference type="ARBA" id="ARBA00022771"/>
    </source>
</evidence>
<dbReference type="PANTHER" id="PTHR14140:SF27">
    <property type="entry name" value="OS04G0289800 PROTEIN"/>
    <property type="match status" value="1"/>
</dbReference>
<evidence type="ECO:0000259" key="16">
    <source>
        <dbReference type="PROSITE" id="PS50089"/>
    </source>
</evidence>
<reference evidence="18 19" key="1">
    <citation type="journal article" date="2020" name="Nat. Commun.">
        <title>Genome of Tripterygium wilfordii and identification of cytochrome P450 involved in triptolide biosynthesis.</title>
        <authorList>
            <person name="Tu L."/>
            <person name="Su P."/>
            <person name="Zhang Z."/>
            <person name="Gao L."/>
            <person name="Wang J."/>
            <person name="Hu T."/>
            <person name="Zhou J."/>
            <person name="Zhang Y."/>
            <person name="Zhao Y."/>
            <person name="Liu Y."/>
            <person name="Song Y."/>
            <person name="Tong Y."/>
            <person name="Lu Y."/>
            <person name="Yang J."/>
            <person name="Xu C."/>
            <person name="Jia M."/>
            <person name="Peters R.J."/>
            <person name="Huang L."/>
            <person name="Gao W."/>
        </authorList>
    </citation>
    <scope>NUCLEOTIDE SEQUENCE [LARGE SCALE GENOMIC DNA]</scope>
    <source>
        <strain evidence="19">cv. XIE 37</strain>
        <tissue evidence="18">Leaf</tissue>
    </source>
</reference>
<evidence type="ECO:0000256" key="1">
    <source>
        <dbReference type="ARBA" id="ARBA00000900"/>
    </source>
</evidence>
<dbReference type="OrthoDB" id="2270193at2759"/>
<evidence type="ECO:0000256" key="4">
    <source>
        <dbReference type="ARBA" id="ARBA00022679"/>
    </source>
</evidence>
<evidence type="ECO:0000256" key="13">
    <source>
        <dbReference type="PROSITE-ProRule" id="PRU00358"/>
    </source>
</evidence>
<evidence type="ECO:0000256" key="10">
    <source>
        <dbReference type="ARBA" id="ARBA00023125"/>
    </source>
</evidence>
<keyword evidence="6 12" id="KW-0863">Zinc-finger</keyword>
<dbReference type="Pfam" id="PF00097">
    <property type="entry name" value="zf-C3HC4"/>
    <property type="match status" value="1"/>
</dbReference>
<dbReference type="Proteomes" id="UP000593562">
    <property type="component" value="Unassembled WGS sequence"/>
</dbReference>
<keyword evidence="7" id="KW-0833">Ubl conjugation pathway</keyword>
<name>A0A7J7D4H2_TRIWF</name>
<feature type="region of interest" description="Disordered" evidence="14">
    <location>
        <begin position="60"/>
        <end position="84"/>
    </location>
</feature>
<evidence type="ECO:0000256" key="2">
    <source>
        <dbReference type="ARBA" id="ARBA00004906"/>
    </source>
</evidence>
<dbReference type="InterPro" id="IPR018957">
    <property type="entry name" value="Znf_C3HC4_RING-type"/>
</dbReference>
<feature type="domain" description="YDG" evidence="17">
    <location>
        <begin position="273"/>
        <end position="421"/>
    </location>
</feature>
<dbReference type="SUPFAM" id="SSF88697">
    <property type="entry name" value="PUA domain-like"/>
    <property type="match status" value="1"/>
</dbReference>
<feature type="compositionally biased region" description="Basic and acidic residues" evidence="14">
    <location>
        <begin position="713"/>
        <end position="726"/>
    </location>
</feature>
<dbReference type="GO" id="GO:0061630">
    <property type="term" value="F:ubiquitin protein ligase activity"/>
    <property type="evidence" value="ECO:0007669"/>
    <property type="project" value="UniProtKB-EC"/>
</dbReference>
<protein>
    <recommendedName>
        <fullName evidence="3">RING-type E3 ubiquitin transferase</fullName>
        <ecNumber evidence="3">2.3.2.27</ecNumber>
    </recommendedName>
</protein>
<dbReference type="PANTHER" id="PTHR14140">
    <property type="entry name" value="E3 UBIQUITIN-PROTEIN LIGASE UHRF-RELATED"/>
    <property type="match status" value="1"/>
</dbReference>
<evidence type="ECO:0000256" key="11">
    <source>
        <dbReference type="ARBA" id="ARBA00023242"/>
    </source>
</evidence>
<dbReference type="PROSITE" id="PS50089">
    <property type="entry name" value="ZF_RING_2"/>
    <property type="match status" value="2"/>
</dbReference>
<evidence type="ECO:0000256" key="8">
    <source>
        <dbReference type="ARBA" id="ARBA00022833"/>
    </source>
</evidence>
<dbReference type="SUPFAM" id="SSF57903">
    <property type="entry name" value="FYVE/PHD zinc finger"/>
    <property type="match status" value="1"/>
</dbReference>
<dbReference type="GO" id="GO:0016567">
    <property type="term" value="P:protein ubiquitination"/>
    <property type="evidence" value="ECO:0007669"/>
    <property type="project" value="UniProtKB-UniPathway"/>
</dbReference>
<dbReference type="InterPro" id="IPR019786">
    <property type="entry name" value="Zinc_finger_PHD-type_CS"/>
</dbReference>
<dbReference type="UniPathway" id="UPA00143"/>
<dbReference type="SMART" id="SM00249">
    <property type="entry name" value="PHD"/>
    <property type="match status" value="1"/>
</dbReference>
<dbReference type="Pfam" id="PF00628">
    <property type="entry name" value="PHD"/>
    <property type="match status" value="1"/>
</dbReference>
<dbReference type="SMART" id="SM00466">
    <property type="entry name" value="SRA"/>
    <property type="match status" value="1"/>
</dbReference>
<dbReference type="InterPro" id="IPR047498">
    <property type="entry name" value="RING-HC_ORTHRUS_rpt1"/>
</dbReference>
<dbReference type="GO" id="GO:0003677">
    <property type="term" value="F:DNA binding"/>
    <property type="evidence" value="ECO:0007669"/>
    <property type="project" value="UniProtKB-KW"/>
</dbReference>
<dbReference type="InterPro" id="IPR013083">
    <property type="entry name" value="Znf_RING/FYVE/PHD"/>
</dbReference>
<comment type="subcellular location">
    <subcellularLocation>
        <location evidence="13">Nucleus</location>
    </subcellularLocation>
</comment>
<keyword evidence="10" id="KW-0238">DNA-binding</keyword>
<gene>
    <name evidence="18" type="ORF">HS088_TW10G00217</name>
</gene>
<proteinExistence type="predicted"/>
<keyword evidence="5" id="KW-0479">Metal-binding</keyword>
<keyword evidence="9" id="KW-0156">Chromatin regulator</keyword>
<feature type="region of interest" description="Disordered" evidence="14">
    <location>
        <begin position="692"/>
        <end position="726"/>
    </location>
</feature>
<evidence type="ECO:0000259" key="15">
    <source>
        <dbReference type="PROSITE" id="PS50016"/>
    </source>
</evidence>
<dbReference type="Gene3D" id="3.30.40.10">
    <property type="entry name" value="Zinc/RING finger domain, C3HC4 (zinc finger)"/>
    <property type="match status" value="3"/>
</dbReference>
<comment type="pathway">
    <text evidence="2">Protein modification; protein ubiquitination.</text>
</comment>
<organism evidence="18 19">
    <name type="scientific">Tripterygium wilfordii</name>
    <name type="common">Thunder God vine</name>
    <dbReference type="NCBI Taxonomy" id="458696"/>
    <lineage>
        <taxon>Eukaryota</taxon>
        <taxon>Viridiplantae</taxon>
        <taxon>Streptophyta</taxon>
        <taxon>Embryophyta</taxon>
        <taxon>Tracheophyta</taxon>
        <taxon>Spermatophyta</taxon>
        <taxon>Magnoliopsida</taxon>
        <taxon>eudicotyledons</taxon>
        <taxon>Gunneridae</taxon>
        <taxon>Pentapetalae</taxon>
        <taxon>rosids</taxon>
        <taxon>fabids</taxon>
        <taxon>Celastrales</taxon>
        <taxon>Celastraceae</taxon>
        <taxon>Tripterygium</taxon>
    </lineage>
</organism>
<dbReference type="GO" id="GO:0008270">
    <property type="term" value="F:zinc ion binding"/>
    <property type="evidence" value="ECO:0007669"/>
    <property type="project" value="UniProtKB-KW"/>
</dbReference>
<dbReference type="PROSITE" id="PS51015">
    <property type="entry name" value="YDG"/>
    <property type="match status" value="1"/>
</dbReference>
<evidence type="ECO:0000256" key="7">
    <source>
        <dbReference type="ARBA" id="ARBA00022786"/>
    </source>
</evidence>
<dbReference type="PROSITE" id="PS00518">
    <property type="entry name" value="ZF_RING_1"/>
    <property type="match status" value="1"/>
</dbReference>
<dbReference type="InterPro" id="IPR027370">
    <property type="entry name" value="Znf-RING_euk"/>
</dbReference>
<keyword evidence="11 13" id="KW-0539">Nucleus</keyword>
<comment type="caution">
    <text evidence="18">The sequence shown here is derived from an EMBL/GenBank/DDBJ whole genome shotgun (WGS) entry which is preliminary data.</text>
</comment>
<dbReference type="AlphaFoldDB" id="A0A7J7D4H2"/>
<dbReference type="PROSITE" id="PS01359">
    <property type="entry name" value="ZF_PHD_1"/>
    <property type="match status" value="1"/>
</dbReference>
<keyword evidence="19" id="KW-1185">Reference proteome</keyword>
<dbReference type="PROSITE" id="PS50016">
    <property type="entry name" value="ZF_PHD_2"/>
    <property type="match status" value="1"/>
</dbReference>
<dbReference type="InterPro" id="IPR015947">
    <property type="entry name" value="PUA-like_sf"/>
</dbReference>
<dbReference type="GO" id="GO:0005634">
    <property type="term" value="C:nucleus"/>
    <property type="evidence" value="ECO:0007669"/>
    <property type="project" value="UniProtKB-SubCell"/>
</dbReference>
<dbReference type="EMBL" id="JAAARO010000010">
    <property type="protein sequence ID" value="KAF5741221.1"/>
    <property type="molecule type" value="Genomic_DNA"/>
</dbReference>
<dbReference type="CDD" id="cd23138">
    <property type="entry name" value="RING-HC_ORTHRUS_rpt1"/>
    <property type="match status" value="1"/>
</dbReference>
<evidence type="ECO:0000313" key="19">
    <source>
        <dbReference type="Proteomes" id="UP000593562"/>
    </source>
</evidence>
<dbReference type="InterPro" id="IPR011011">
    <property type="entry name" value="Znf_FYVE_PHD"/>
</dbReference>
<evidence type="ECO:0000256" key="3">
    <source>
        <dbReference type="ARBA" id="ARBA00012483"/>
    </source>
</evidence>
<evidence type="ECO:0000256" key="12">
    <source>
        <dbReference type="PROSITE-ProRule" id="PRU00175"/>
    </source>
</evidence>
<keyword evidence="8" id="KW-0862">Zinc</keyword>
<dbReference type="FunFam" id="3.30.40.10:FF:000665">
    <property type="entry name" value="Predicted protein"/>
    <property type="match status" value="1"/>
</dbReference>
<feature type="domain" description="PHD-type" evidence="15">
    <location>
        <begin position="12"/>
        <end position="65"/>
    </location>
</feature>
<evidence type="ECO:0000259" key="17">
    <source>
        <dbReference type="PROSITE" id="PS51015"/>
    </source>
</evidence>
<dbReference type="InterPro" id="IPR001841">
    <property type="entry name" value="Znf_RING"/>
</dbReference>
<dbReference type="GO" id="GO:0044027">
    <property type="term" value="P:negative regulation of gene expression via chromosomal CpG island methylation"/>
    <property type="evidence" value="ECO:0007669"/>
    <property type="project" value="TreeGrafter"/>
</dbReference>
<dbReference type="InterPro" id="IPR045134">
    <property type="entry name" value="UHRF1/2-like"/>
</dbReference>
<dbReference type="Pfam" id="PF02182">
    <property type="entry name" value="SAD_SRA"/>
    <property type="match status" value="1"/>
</dbReference>
<dbReference type="InParanoid" id="A0A7J7D4H2"/>
<dbReference type="InterPro" id="IPR017907">
    <property type="entry name" value="Znf_RING_CS"/>
</dbReference>
<evidence type="ECO:0000256" key="9">
    <source>
        <dbReference type="ARBA" id="ARBA00022853"/>
    </source>
</evidence>
<keyword evidence="4" id="KW-0808">Transferase</keyword>
<accession>A0A7J7D4H2</accession>
<dbReference type="InterPro" id="IPR036987">
    <property type="entry name" value="SRA-YDG_sf"/>
</dbReference>
<comment type="catalytic activity">
    <reaction evidence="1">
        <text>S-ubiquitinyl-[E2 ubiquitin-conjugating enzyme]-L-cysteine + [acceptor protein]-L-lysine = [E2 ubiquitin-conjugating enzyme]-L-cysteine + N(6)-ubiquitinyl-[acceptor protein]-L-lysine.</text>
        <dbReference type="EC" id="2.3.2.27"/>
    </reaction>
</comment>
<evidence type="ECO:0000256" key="14">
    <source>
        <dbReference type="SAM" id="MobiDB-lite"/>
    </source>
</evidence>
<feature type="domain" description="RING-type" evidence="16">
    <location>
        <begin position="515"/>
        <end position="573"/>
    </location>
</feature>
<dbReference type="SMART" id="SM00184">
    <property type="entry name" value="RING"/>
    <property type="match status" value="3"/>
</dbReference>
<dbReference type="EC" id="2.3.2.27" evidence="3"/>
<dbReference type="InterPro" id="IPR019787">
    <property type="entry name" value="Znf_PHD-finger"/>
</dbReference>
<evidence type="ECO:0000313" key="18">
    <source>
        <dbReference type="EMBL" id="KAF5741221.1"/>
    </source>
</evidence>
<dbReference type="Pfam" id="PF13445">
    <property type="entry name" value="zf-RING_UBOX"/>
    <property type="match status" value="1"/>
</dbReference>